<dbReference type="PANTHER" id="PTHR15020:SF50">
    <property type="entry name" value="UPF0659 PROTEIN YMR090W"/>
    <property type="match status" value="1"/>
</dbReference>
<accession>A0A0G4HZE2</accession>
<feature type="domain" description="NAD(P)-binding" evidence="1">
    <location>
        <begin position="16"/>
        <end position="205"/>
    </location>
</feature>
<proteinExistence type="predicted"/>
<dbReference type="EMBL" id="CDMZ01004493">
    <property type="protein sequence ID" value="CEM49917.1"/>
    <property type="molecule type" value="Genomic_DNA"/>
</dbReference>
<dbReference type="InterPro" id="IPR036291">
    <property type="entry name" value="NAD(P)-bd_dom_sf"/>
</dbReference>
<evidence type="ECO:0000313" key="2">
    <source>
        <dbReference type="EMBL" id="CEM49917.1"/>
    </source>
</evidence>
<evidence type="ECO:0000259" key="1">
    <source>
        <dbReference type="Pfam" id="PF13460"/>
    </source>
</evidence>
<dbReference type="PhylomeDB" id="A0A0G4HZE2"/>
<protein>
    <recommendedName>
        <fullName evidence="1">NAD(P)-binding domain-containing protein</fullName>
    </recommendedName>
</protein>
<dbReference type="PANTHER" id="PTHR15020">
    <property type="entry name" value="FLAVIN REDUCTASE-RELATED"/>
    <property type="match status" value="1"/>
</dbReference>
<dbReference type="Gene3D" id="3.40.50.720">
    <property type="entry name" value="NAD(P)-binding Rossmann-like Domain"/>
    <property type="match status" value="1"/>
</dbReference>
<reference evidence="2" key="1">
    <citation type="submission" date="2014-11" db="EMBL/GenBank/DDBJ databases">
        <authorList>
            <person name="Otto D Thomas"/>
            <person name="Naeem Raeece"/>
        </authorList>
    </citation>
    <scope>NUCLEOTIDE SEQUENCE</scope>
</reference>
<dbReference type="SUPFAM" id="SSF51735">
    <property type="entry name" value="NAD(P)-binding Rossmann-fold domains"/>
    <property type="match status" value="1"/>
</dbReference>
<name>A0A0G4HZE2_9ALVE</name>
<sequence length="222" mass="23466">MSGGTSPDFKSIAVFGVTGGTGMEVAKQALQKGHSVVALVRSPDKLDETLKANENFKVIQGSALDSKSVEETVGGADAVVVSLGGRKDNPSVCSDGQKLINQAVLKSPKKPRVVAVTSLGVGDSYPHLGFFTKCFVDWVIRKPIDDKNIQEQLMKDELADNVEWTVVRPGGLSNGAATGKWKTGFQLDGGMVSRADVAGFVVQKLLAKECEFLSKTVGLVNG</sequence>
<dbReference type="AlphaFoldDB" id="A0A0G4HZE2"/>
<dbReference type="VEuPathDB" id="CryptoDB:Cvel_9695"/>
<gene>
    <name evidence="2" type="ORF">Cvel_9695</name>
</gene>
<dbReference type="InterPro" id="IPR016040">
    <property type="entry name" value="NAD(P)-bd_dom"/>
</dbReference>
<dbReference type="Pfam" id="PF13460">
    <property type="entry name" value="NAD_binding_10"/>
    <property type="match status" value="1"/>
</dbReference>
<organism evidence="2">
    <name type="scientific">Chromera velia CCMP2878</name>
    <dbReference type="NCBI Taxonomy" id="1169474"/>
    <lineage>
        <taxon>Eukaryota</taxon>
        <taxon>Sar</taxon>
        <taxon>Alveolata</taxon>
        <taxon>Colpodellida</taxon>
        <taxon>Chromeraceae</taxon>
        <taxon>Chromera</taxon>
    </lineage>
</organism>